<dbReference type="SUPFAM" id="SSF49785">
    <property type="entry name" value="Galactose-binding domain-like"/>
    <property type="match status" value="1"/>
</dbReference>
<feature type="domain" description="Xaa-Pro dipeptidyl-peptidase C-terminal" evidence="2">
    <location>
        <begin position="441"/>
        <end position="680"/>
    </location>
</feature>
<dbReference type="InterPro" id="IPR000383">
    <property type="entry name" value="Xaa-Pro-like_dom"/>
</dbReference>
<dbReference type="InterPro" id="IPR013736">
    <property type="entry name" value="Xaa-Pro_dipept_C"/>
</dbReference>
<proteinExistence type="predicted"/>
<dbReference type="InterPro" id="IPR050585">
    <property type="entry name" value="Xaa-Pro_dipeptidyl-ppase/CocE"/>
</dbReference>
<evidence type="ECO:0000256" key="1">
    <source>
        <dbReference type="ARBA" id="ARBA00022801"/>
    </source>
</evidence>
<name>A0A512PML2_9LACO</name>
<dbReference type="OrthoDB" id="319764at2"/>
<dbReference type="Pfam" id="PF08530">
    <property type="entry name" value="PepX_C"/>
    <property type="match status" value="1"/>
</dbReference>
<evidence type="ECO:0000259" key="2">
    <source>
        <dbReference type="SMART" id="SM00939"/>
    </source>
</evidence>
<dbReference type="PANTHER" id="PTHR43056:SF10">
    <property type="entry name" value="COCE_NOND FAMILY, PUTATIVE (AFU_ORTHOLOGUE AFUA_7G00600)-RELATED"/>
    <property type="match status" value="1"/>
</dbReference>
<evidence type="ECO:0000313" key="4">
    <source>
        <dbReference type="Proteomes" id="UP000321569"/>
    </source>
</evidence>
<dbReference type="GO" id="GO:0008239">
    <property type="term" value="F:dipeptidyl-peptidase activity"/>
    <property type="evidence" value="ECO:0007669"/>
    <property type="project" value="InterPro"/>
</dbReference>
<protein>
    <submittedName>
        <fullName evidence="3">Esterase</fullName>
    </submittedName>
</protein>
<dbReference type="NCBIfam" id="TIGR00976">
    <property type="entry name" value="CocE_NonD"/>
    <property type="match status" value="1"/>
</dbReference>
<dbReference type="STRING" id="1423795.FD12_GL000904"/>
<keyword evidence="1" id="KW-0378">Hydrolase</keyword>
<dbReference type="RefSeq" id="WP_056981388.1">
    <property type="nucleotide sequence ID" value="NZ_BKAM01000017.1"/>
</dbReference>
<sequence>MNFDYYQTGIKEATFSVEDDQIRVRKNDGISDWQTVSGEVEADYTERLHFDLVKAIHELIDNPEVVAGIRTGVTFHTSTGAIYQPTTDEHLWIQREKKPAINLVVAAGKVVGLQVAVRNMGTVIIRPGFEKDTVLAEWQEQGMLVTDPFEIQPHYTKMVSMRDGVKLATEIFMPADGQAKHSVILGRTPYGRQLFYKDYERFVQRGFVVVLQDVRGRNDSEGDWLPMYYEREDGQDTVEWIAKQDWSNQKVGMIGGSYGGYVQWAAASSGTPYLKALVSIVTAGGPFNDTIYKNGAPMAGSLAWFFSTSERKFHPEKMLRNDWDELMKIRPLSMIPQVGLGHEIPGFSEFMKHKHYDEFLAQMDWKVRANNIHVPALIQSGWFDDNGVGTTEAIRATNHYTRGSRKLILGPWVHSGNAQYDLGPVHLGENALRFDIDLQHVRWFEHFLNGVNNGVDKEAPVEYYTLNTDKWKNADQFPPTEQQTSWYLDCENGKLLPEKPTQESIGKFDYDPTNPIPHLIDVSQNELEFPNDYAEVEQRDDVLTFTSNELAEPMTITGWFKAIFYASSSAVNTDWAVRVTDVYPDGRSINIDDGVMNAIFYDGPDKPQLLKPGKVYKFEVETQKTSIQLAAGHQLRVDIASAANNLIFPNTNTEAGADGNHPVTAHQTIYSGGKYSSRVVFSEES</sequence>
<dbReference type="InterPro" id="IPR005674">
    <property type="entry name" value="CocE/Ser_esterase"/>
</dbReference>
<dbReference type="InterPro" id="IPR029058">
    <property type="entry name" value="AB_hydrolase_fold"/>
</dbReference>
<dbReference type="AlphaFoldDB" id="A0A512PML2"/>
<reference evidence="3 4" key="1">
    <citation type="submission" date="2019-07" db="EMBL/GenBank/DDBJ databases">
        <title>Whole genome shotgun sequence of Lactobacillus rapi NBRC 109618.</title>
        <authorList>
            <person name="Hosoyama A."/>
            <person name="Uohara A."/>
            <person name="Ohji S."/>
            <person name="Ichikawa N."/>
        </authorList>
    </citation>
    <scope>NUCLEOTIDE SEQUENCE [LARGE SCALE GENOMIC DNA]</scope>
    <source>
        <strain evidence="3 4">NBRC 109618</strain>
    </source>
</reference>
<gene>
    <name evidence="3" type="ORF">LRA02_12810</name>
</gene>
<dbReference type="SUPFAM" id="SSF53474">
    <property type="entry name" value="alpha/beta-Hydrolases"/>
    <property type="match status" value="1"/>
</dbReference>
<dbReference type="Gene3D" id="1.10.3020.10">
    <property type="entry name" value="alpha-amino acid ester hydrolase ( Helical cap domain)"/>
    <property type="match status" value="1"/>
</dbReference>
<dbReference type="Pfam" id="PF02129">
    <property type="entry name" value="Peptidase_S15"/>
    <property type="match status" value="1"/>
</dbReference>
<comment type="caution">
    <text evidence="3">The sequence shown here is derived from an EMBL/GenBank/DDBJ whole genome shotgun (WGS) entry which is preliminary data.</text>
</comment>
<dbReference type="InterPro" id="IPR008979">
    <property type="entry name" value="Galactose-bd-like_sf"/>
</dbReference>
<dbReference type="Proteomes" id="UP000321569">
    <property type="component" value="Unassembled WGS sequence"/>
</dbReference>
<organism evidence="3 4">
    <name type="scientific">Lentilactobacillus rapi</name>
    <dbReference type="NCBI Taxonomy" id="481723"/>
    <lineage>
        <taxon>Bacteria</taxon>
        <taxon>Bacillati</taxon>
        <taxon>Bacillota</taxon>
        <taxon>Bacilli</taxon>
        <taxon>Lactobacillales</taxon>
        <taxon>Lactobacillaceae</taxon>
        <taxon>Lentilactobacillus</taxon>
    </lineage>
</organism>
<dbReference type="SMART" id="SM00939">
    <property type="entry name" value="PepX_C"/>
    <property type="match status" value="1"/>
</dbReference>
<dbReference type="PANTHER" id="PTHR43056">
    <property type="entry name" value="PEPTIDASE S9 PROLYL OLIGOPEPTIDASE"/>
    <property type="match status" value="1"/>
</dbReference>
<accession>A0A512PML2</accession>
<evidence type="ECO:0000313" key="3">
    <source>
        <dbReference type="EMBL" id="GEP72413.1"/>
    </source>
</evidence>
<dbReference type="Gene3D" id="2.60.120.260">
    <property type="entry name" value="Galactose-binding domain-like"/>
    <property type="match status" value="1"/>
</dbReference>
<dbReference type="EMBL" id="BKAM01000017">
    <property type="protein sequence ID" value="GEP72413.1"/>
    <property type="molecule type" value="Genomic_DNA"/>
</dbReference>
<dbReference type="Gene3D" id="3.40.50.1820">
    <property type="entry name" value="alpha/beta hydrolase"/>
    <property type="match status" value="1"/>
</dbReference>